<dbReference type="GO" id="GO:0035556">
    <property type="term" value="P:intracellular signal transduction"/>
    <property type="evidence" value="ECO:0007669"/>
    <property type="project" value="InterPro"/>
</dbReference>
<feature type="compositionally biased region" description="Gly residues" evidence="3">
    <location>
        <begin position="731"/>
        <end position="742"/>
    </location>
</feature>
<evidence type="ECO:0000259" key="4">
    <source>
        <dbReference type="PROSITE" id="PS50125"/>
    </source>
</evidence>
<reference evidence="6" key="1">
    <citation type="submission" date="2016-06" db="EMBL/GenBank/DDBJ databases">
        <authorList>
            <person name="Varghese N."/>
            <person name="Submissions Spin"/>
        </authorList>
    </citation>
    <scope>NUCLEOTIDE SEQUENCE [LARGE SCALE GENOMIC DNA]</scope>
    <source>
        <strain evidence="6">DSM 45246</strain>
    </source>
</reference>
<feature type="region of interest" description="Disordered" evidence="3">
    <location>
        <begin position="582"/>
        <end position="627"/>
    </location>
</feature>
<keyword evidence="2" id="KW-0067">ATP-binding</keyword>
<keyword evidence="1" id="KW-0547">Nucleotide-binding</keyword>
<dbReference type="GO" id="GO:0004016">
    <property type="term" value="F:adenylate cyclase activity"/>
    <property type="evidence" value="ECO:0007669"/>
    <property type="project" value="UniProtKB-ARBA"/>
</dbReference>
<dbReference type="InterPro" id="IPR027417">
    <property type="entry name" value="P-loop_NTPase"/>
</dbReference>
<accession>A0A1C4UHA9</accession>
<dbReference type="SUPFAM" id="SSF52540">
    <property type="entry name" value="P-loop containing nucleoside triphosphate hydrolases"/>
    <property type="match status" value="1"/>
</dbReference>
<dbReference type="InterPro" id="IPR041664">
    <property type="entry name" value="AAA_16"/>
</dbReference>
<dbReference type="GO" id="GO:0005737">
    <property type="term" value="C:cytoplasm"/>
    <property type="evidence" value="ECO:0007669"/>
    <property type="project" value="TreeGrafter"/>
</dbReference>
<dbReference type="Proteomes" id="UP000199629">
    <property type="component" value="Unassembled WGS sequence"/>
</dbReference>
<evidence type="ECO:0000256" key="2">
    <source>
        <dbReference type="ARBA" id="ARBA00022840"/>
    </source>
</evidence>
<dbReference type="Pfam" id="PF13191">
    <property type="entry name" value="AAA_16"/>
    <property type="match status" value="1"/>
</dbReference>
<dbReference type="PROSITE" id="PS50125">
    <property type="entry name" value="GUANYLATE_CYCLASE_2"/>
    <property type="match status" value="1"/>
</dbReference>
<dbReference type="RefSeq" id="WP_139141740.1">
    <property type="nucleotide sequence ID" value="NZ_FMCS01000001.1"/>
</dbReference>
<proteinExistence type="predicted"/>
<evidence type="ECO:0000256" key="3">
    <source>
        <dbReference type="SAM" id="MobiDB-lite"/>
    </source>
</evidence>
<evidence type="ECO:0000313" key="5">
    <source>
        <dbReference type="EMBL" id="SCE71058.1"/>
    </source>
</evidence>
<dbReference type="CDD" id="cd07302">
    <property type="entry name" value="CHD"/>
    <property type="match status" value="1"/>
</dbReference>
<dbReference type="InterPro" id="IPR029787">
    <property type="entry name" value="Nucleotide_cyclase"/>
</dbReference>
<dbReference type="AlphaFoldDB" id="A0A1C4UHA9"/>
<dbReference type="GO" id="GO:0009190">
    <property type="term" value="P:cyclic nucleotide biosynthetic process"/>
    <property type="evidence" value="ECO:0007669"/>
    <property type="project" value="InterPro"/>
</dbReference>
<feature type="compositionally biased region" description="Low complexity" evidence="3">
    <location>
        <begin position="596"/>
        <end position="606"/>
    </location>
</feature>
<name>A0A1C4UHA9_9ACTN</name>
<keyword evidence="6" id="KW-1185">Reference proteome</keyword>
<evidence type="ECO:0000313" key="6">
    <source>
        <dbReference type="Proteomes" id="UP000199629"/>
    </source>
</evidence>
<dbReference type="PANTHER" id="PTHR16305:SF28">
    <property type="entry name" value="GUANYLATE CYCLASE DOMAIN-CONTAINING PROTEIN"/>
    <property type="match status" value="1"/>
</dbReference>
<dbReference type="SMART" id="SM00044">
    <property type="entry name" value="CYCc"/>
    <property type="match status" value="1"/>
</dbReference>
<dbReference type="Pfam" id="PF00211">
    <property type="entry name" value="Guanylate_cyc"/>
    <property type="match status" value="1"/>
</dbReference>
<gene>
    <name evidence="5" type="ORF">GA0070214_101683</name>
</gene>
<dbReference type="SUPFAM" id="SSF55073">
    <property type="entry name" value="Nucleotide cyclase"/>
    <property type="match status" value="1"/>
</dbReference>
<feature type="compositionally biased region" description="Low complexity" evidence="3">
    <location>
        <begin position="720"/>
        <end position="730"/>
    </location>
</feature>
<protein>
    <submittedName>
        <fullName evidence="5">AAA ATPase domain-containing protein</fullName>
    </submittedName>
</protein>
<dbReference type="PANTHER" id="PTHR16305">
    <property type="entry name" value="TESTICULAR SOLUBLE ADENYLYL CYCLASE"/>
    <property type="match status" value="1"/>
</dbReference>
<sequence length="828" mass="82575">MLITTPVESREAATVVRWPVPEERRTVTVLFADIVGSTGLVERLDPEDVRALQRAYFGTVAAVLRRWHGVVEKYVGDAVMALFGAHGSDGFDAYRAVRAGLEIQGALDRRLPAATRLRVRVGVATGEVLVDLAAIRDGGHGAASGAVITTAARLQEYAPPGGVVVCAATRRAVAGLVAQRPLAAMTVAGRAAPLDVWRVTGPAPHRPSRHHGPLVGRRRELATAGDEIARAVRERRPRWISLVGPAGSGRSRLLHELVRAVSTVDGARVRWCVTHCPPFPDGDLAPLADLVRGLAGLGDTRSPETVRRRLGAALDGLLPAARRGAASHALAEFLAAPRDTGAALRGAEVCREVLLDLAAGQPVVVAVDDLDRAAPALNRFLHRLFATASERGLPLAVVATHGPRWADLLPGAAGRRRRVPLPALGTVDTGRLLRHLLDRAGRSAAPAAALLPLVGGNPAAAAAYVATLGADGQPAGVPEPVRRLVDARLDRLDGEQRAVLMAAAAREGDVPADTVARMLGWAAGRTEPVLGALADAGLLRRTATGGYAVAEPAVARVAAHRLPRAVRAEFVRRLRDTGTAGAVRPAVAGPGGGVTTGRATCPAGTGRRSGGGARPAPVPVTAGPAPGVPAAGGPLPAAARAAGALPGAARAAGALPGAARTGLAAADVPSAGGAEGVPAGGGAAAGGVAPGGRAAVVVGADGGAAGAGRPAGVPGGASAGGSATAGRPTGVPGGASAGGSGAPGLPAVRSGGNRAGRPVRARLGVFPGLHDALPGGPPPEPAGRVGPVGGRPPTVGPPRPRRVAGEPPAAASGRAGRTVAAGVPVLAA</sequence>
<feature type="region of interest" description="Disordered" evidence="3">
    <location>
        <begin position="705"/>
        <end position="828"/>
    </location>
</feature>
<evidence type="ECO:0000256" key="1">
    <source>
        <dbReference type="ARBA" id="ARBA00022741"/>
    </source>
</evidence>
<dbReference type="EMBL" id="FMCS01000001">
    <property type="protein sequence ID" value="SCE71058.1"/>
    <property type="molecule type" value="Genomic_DNA"/>
</dbReference>
<organism evidence="5 6">
    <name type="scientific">Micromonospora chaiyaphumensis</name>
    <dbReference type="NCBI Taxonomy" id="307119"/>
    <lineage>
        <taxon>Bacteria</taxon>
        <taxon>Bacillati</taxon>
        <taxon>Actinomycetota</taxon>
        <taxon>Actinomycetes</taxon>
        <taxon>Micromonosporales</taxon>
        <taxon>Micromonosporaceae</taxon>
        <taxon>Micromonospora</taxon>
    </lineage>
</organism>
<feature type="domain" description="Guanylate cyclase" evidence="4">
    <location>
        <begin position="28"/>
        <end position="155"/>
    </location>
</feature>
<dbReference type="InterPro" id="IPR001054">
    <property type="entry name" value="A/G_cyclase"/>
</dbReference>
<dbReference type="Gene3D" id="3.30.70.1230">
    <property type="entry name" value="Nucleotide cyclase"/>
    <property type="match status" value="1"/>
</dbReference>
<dbReference type="GO" id="GO:0005524">
    <property type="term" value="F:ATP binding"/>
    <property type="evidence" value="ECO:0007669"/>
    <property type="project" value="UniProtKB-KW"/>
</dbReference>
<dbReference type="Gene3D" id="3.40.50.300">
    <property type="entry name" value="P-loop containing nucleotide triphosphate hydrolases"/>
    <property type="match status" value="1"/>
</dbReference>